<dbReference type="Proteomes" id="UP000018144">
    <property type="component" value="Unassembled WGS sequence"/>
</dbReference>
<keyword evidence="2" id="KW-1185">Reference proteome</keyword>
<proteinExistence type="predicted"/>
<protein>
    <submittedName>
        <fullName evidence="1">Uncharacterized protein</fullName>
    </submittedName>
</protein>
<organism evidence="1 2">
    <name type="scientific">Pyronema omphalodes (strain CBS 100304)</name>
    <name type="common">Pyronema confluens</name>
    <dbReference type="NCBI Taxonomy" id="1076935"/>
    <lineage>
        <taxon>Eukaryota</taxon>
        <taxon>Fungi</taxon>
        <taxon>Dikarya</taxon>
        <taxon>Ascomycota</taxon>
        <taxon>Pezizomycotina</taxon>
        <taxon>Pezizomycetes</taxon>
        <taxon>Pezizales</taxon>
        <taxon>Pyronemataceae</taxon>
        <taxon>Pyronema</taxon>
    </lineage>
</organism>
<dbReference type="AlphaFoldDB" id="U4LAL1"/>
<name>U4LAL1_PYROM</name>
<dbReference type="EMBL" id="HF936318">
    <property type="protein sequence ID" value="CCX16151.1"/>
    <property type="molecule type" value="Genomic_DNA"/>
</dbReference>
<evidence type="ECO:0000313" key="1">
    <source>
        <dbReference type="EMBL" id="CCX16151.1"/>
    </source>
</evidence>
<reference evidence="1 2" key="1">
    <citation type="journal article" date="2013" name="PLoS Genet.">
        <title>The genome and development-dependent transcriptomes of Pyronema confluens: a window into fungal evolution.</title>
        <authorList>
            <person name="Traeger S."/>
            <person name="Altegoer F."/>
            <person name="Freitag M."/>
            <person name="Gabaldon T."/>
            <person name="Kempken F."/>
            <person name="Kumar A."/>
            <person name="Marcet-Houben M."/>
            <person name="Poggeler S."/>
            <person name="Stajich J.E."/>
            <person name="Nowrousian M."/>
        </authorList>
    </citation>
    <scope>NUCLEOTIDE SEQUENCE [LARGE SCALE GENOMIC DNA]</scope>
    <source>
        <strain evidence="2">CBS 100304</strain>
        <tissue evidence="1">Vegetative mycelium</tissue>
    </source>
</reference>
<evidence type="ECO:0000313" key="2">
    <source>
        <dbReference type="Proteomes" id="UP000018144"/>
    </source>
</evidence>
<sequence>MMIQHSSPERIRVSMHT</sequence>
<gene>
    <name evidence="1" type="ORF">PCON_02682</name>
</gene>
<accession>U4LAL1</accession>